<keyword evidence="3" id="KW-1185">Reference proteome</keyword>
<evidence type="ECO:0000256" key="1">
    <source>
        <dbReference type="SAM" id="Phobius"/>
    </source>
</evidence>
<reference evidence="2 3" key="1">
    <citation type="submission" date="2023-07" db="EMBL/GenBank/DDBJ databases">
        <title>Genomic Encyclopedia of Type Strains, Phase IV (KMG-IV): sequencing the most valuable type-strain genomes for metagenomic binning, comparative biology and taxonomic classification.</title>
        <authorList>
            <person name="Goeker M."/>
        </authorList>
    </citation>
    <scope>NUCLEOTIDE SEQUENCE [LARGE SCALE GENOMIC DNA]</scope>
    <source>
        <strain evidence="2 3">DSM 12751</strain>
    </source>
</reference>
<dbReference type="EMBL" id="JAUSTY010000002">
    <property type="protein sequence ID" value="MDQ0164851.1"/>
    <property type="molecule type" value="Genomic_DNA"/>
</dbReference>
<sequence length="30" mass="3822">MEWYYWAILIVGLTFFIWDWRKLVSKRDAN</sequence>
<gene>
    <name evidence="2" type="ORF">J2S11_000751</name>
</gene>
<feature type="transmembrane region" description="Helical" evidence="1">
    <location>
        <begin position="6"/>
        <end position="24"/>
    </location>
</feature>
<organism evidence="2 3">
    <name type="scientific">Caldalkalibacillus horti</name>
    <dbReference type="NCBI Taxonomy" id="77523"/>
    <lineage>
        <taxon>Bacteria</taxon>
        <taxon>Bacillati</taxon>
        <taxon>Bacillota</taxon>
        <taxon>Bacilli</taxon>
        <taxon>Bacillales</taxon>
        <taxon>Bacillaceae</taxon>
        <taxon>Caldalkalibacillus</taxon>
    </lineage>
</organism>
<dbReference type="Proteomes" id="UP001235840">
    <property type="component" value="Unassembled WGS sequence"/>
</dbReference>
<accession>A0ABT9VV39</accession>
<keyword evidence="1" id="KW-0472">Membrane</keyword>
<evidence type="ECO:0000313" key="2">
    <source>
        <dbReference type="EMBL" id="MDQ0164851.1"/>
    </source>
</evidence>
<keyword evidence="1" id="KW-1133">Transmembrane helix</keyword>
<comment type="caution">
    <text evidence="2">The sequence shown here is derived from an EMBL/GenBank/DDBJ whole genome shotgun (WGS) entry which is preliminary data.</text>
</comment>
<proteinExistence type="predicted"/>
<evidence type="ECO:0000313" key="3">
    <source>
        <dbReference type="Proteomes" id="UP001235840"/>
    </source>
</evidence>
<protein>
    <submittedName>
        <fullName evidence="2">Uncharacterized protein</fullName>
    </submittedName>
</protein>
<keyword evidence="1" id="KW-0812">Transmembrane</keyword>
<name>A0ABT9VV39_9BACI</name>